<feature type="non-terminal residue" evidence="1">
    <location>
        <position position="1"/>
    </location>
</feature>
<reference evidence="1" key="1">
    <citation type="submission" date="2022-03" db="EMBL/GenBank/DDBJ databases">
        <authorList>
            <person name="Lindestad O."/>
        </authorList>
    </citation>
    <scope>NUCLEOTIDE SEQUENCE</scope>
</reference>
<keyword evidence="2" id="KW-1185">Reference proteome</keyword>
<evidence type="ECO:0000313" key="1">
    <source>
        <dbReference type="EMBL" id="CAH2217124.1"/>
    </source>
</evidence>
<dbReference type="EMBL" id="CAKXAJ010017745">
    <property type="protein sequence ID" value="CAH2217124.1"/>
    <property type="molecule type" value="Genomic_DNA"/>
</dbReference>
<proteinExistence type="predicted"/>
<gene>
    <name evidence="1" type="primary">jg119</name>
    <name evidence="1" type="ORF">PAEG_LOCUS5042</name>
</gene>
<protein>
    <submittedName>
        <fullName evidence="1">Jg119 protein</fullName>
    </submittedName>
</protein>
<sequence length="95" mass="10737">VVVTTVWRITYRPIASGDAKYGRYLFDDKTLQEHLTLSFHRSLYGAAHGLKLYKPEKFSDRETVSRDILCAAWDASVTTLVIELFGIEIISTSPS</sequence>
<accession>A0A8S4QS19</accession>
<dbReference type="Proteomes" id="UP000838756">
    <property type="component" value="Unassembled WGS sequence"/>
</dbReference>
<dbReference type="AlphaFoldDB" id="A0A8S4QS19"/>
<organism evidence="1 2">
    <name type="scientific">Pararge aegeria aegeria</name>
    <dbReference type="NCBI Taxonomy" id="348720"/>
    <lineage>
        <taxon>Eukaryota</taxon>
        <taxon>Metazoa</taxon>
        <taxon>Ecdysozoa</taxon>
        <taxon>Arthropoda</taxon>
        <taxon>Hexapoda</taxon>
        <taxon>Insecta</taxon>
        <taxon>Pterygota</taxon>
        <taxon>Neoptera</taxon>
        <taxon>Endopterygota</taxon>
        <taxon>Lepidoptera</taxon>
        <taxon>Glossata</taxon>
        <taxon>Ditrysia</taxon>
        <taxon>Papilionoidea</taxon>
        <taxon>Nymphalidae</taxon>
        <taxon>Satyrinae</taxon>
        <taxon>Satyrini</taxon>
        <taxon>Parargina</taxon>
        <taxon>Pararge</taxon>
    </lineage>
</organism>
<name>A0A8S4QS19_9NEOP</name>
<comment type="caution">
    <text evidence="1">The sequence shown here is derived from an EMBL/GenBank/DDBJ whole genome shotgun (WGS) entry which is preliminary data.</text>
</comment>
<evidence type="ECO:0000313" key="2">
    <source>
        <dbReference type="Proteomes" id="UP000838756"/>
    </source>
</evidence>